<feature type="region of interest" description="Disordered" evidence="9">
    <location>
        <begin position="603"/>
        <end position="672"/>
    </location>
</feature>
<dbReference type="Pfam" id="PF16686">
    <property type="entry name" value="POT1PC"/>
    <property type="match status" value="1"/>
</dbReference>
<protein>
    <recommendedName>
        <fullName evidence="4">Protection of telomeres protein 1</fullName>
    </recommendedName>
</protein>
<comment type="similarity">
    <text evidence="3">Belongs to the telombin family.</text>
</comment>
<evidence type="ECO:0000256" key="1">
    <source>
        <dbReference type="ARBA" id="ARBA00004123"/>
    </source>
</evidence>
<name>A0A9P7Z0I9_9HELO</name>
<dbReference type="FunFam" id="2.40.50.140:FF:000303">
    <property type="entry name" value="Protection of telomeres protein 1"/>
    <property type="match status" value="1"/>
</dbReference>
<dbReference type="GO" id="GO:0010521">
    <property type="term" value="F:telomerase inhibitor activity"/>
    <property type="evidence" value="ECO:0007669"/>
    <property type="project" value="TreeGrafter"/>
</dbReference>
<evidence type="ECO:0000256" key="6">
    <source>
        <dbReference type="ARBA" id="ARBA00022895"/>
    </source>
</evidence>
<dbReference type="GO" id="GO:0098505">
    <property type="term" value="F:G-rich strand telomeric DNA binding"/>
    <property type="evidence" value="ECO:0007669"/>
    <property type="project" value="TreeGrafter"/>
</dbReference>
<evidence type="ECO:0000256" key="7">
    <source>
        <dbReference type="ARBA" id="ARBA00023125"/>
    </source>
</evidence>
<evidence type="ECO:0000256" key="5">
    <source>
        <dbReference type="ARBA" id="ARBA00022454"/>
    </source>
</evidence>
<dbReference type="InterPro" id="IPR011564">
    <property type="entry name" value="Telomer_end-bd_POT1/Cdc13"/>
</dbReference>
<sequence>MADIPSSSAPQPNSASPSLPSGYMTIKEIRSIPDAKIKQMVSINVIGLVTDFQTPVKTKGPGKSKPHYMCTLEIKDVSTQYEPHGIRIYIFYNELPRMPQTCGLLDAVLIRKAKCQMRNGQVTLLTSRATELFIMAASTIPKSVADLRPAVWMSYPPTLKLPRVEETCSVVQAKRALDNLHAPSTEEFEKKVNQTLAVKDKFSLLKDVKAEKYYNIIVEVIRIYDSNPVTLYVSDYTAHSEFYDNAWKSEVATSMGRDGDKYGYIKPKPKDRTTNFWPGPYGKLSIQLTAFHPHADYAREAVKLNQWLLLRNVQMRCGKMGGCLEAFLRTDGDKVNIEILQASDQPEENDARWKEAVRRKRDYWKSFERQKEKYDREIAEAEAGMKRKASEELENQPLNSKMRRKLKRDAGYNKAALVDAKVTEKLDLNENGMYLNDCLWLTTLPLKDILKPQKYYIDSNKQEIIMPFINARYRANVRVVGYFPHKIEDFAVGRRITEMDMLSDYSGGEDTDHEEDRRIFKEEKSFGKYKWDWRFALEVEDAGSQLPKERTWLVVDNFAAQGLLDMEAENLRANPSMLAEFKEKLCILWGDLEEQKFALPKKPTAKAAQASSHDDPISPALKPIGAQPNIDSDDENDLPPRQPASKLPTKPPLQLRYSTPGTSAEIDPPPPVKNKAFTCCIRQYGVKVHESDPSKATAGNSEDGTGKRWERKFGLFGVSIV</sequence>
<dbReference type="EMBL" id="MU253998">
    <property type="protein sequence ID" value="KAG9243189.1"/>
    <property type="molecule type" value="Genomic_DNA"/>
</dbReference>
<dbReference type="PANTHER" id="PTHR14513:SF0">
    <property type="entry name" value="PROTECTION OF TELOMERES PROTEIN 1"/>
    <property type="match status" value="1"/>
</dbReference>
<dbReference type="Proteomes" id="UP000887226">
    <property type="component" value="Unassembled WGS sequence"/>
</dbReference>
<feature type="domain" description="Protection of telomeres protein 1 ssDNA-binding" evidence="11">
    <location>
        <begin position="204"/>
        <end position="365"/>
    </location>
</feature>
<accession>A0A9P7Z0I9</accession>
<evidence type="ECO:0000256" key="4">
    <source>
        <dbReference type="ARBA" id="ARBA00015253"/>
    </source>
</evidence>
<evidence type="ECO:0000259" key="10">
    <source>
        <dbReference type="Pfam" id="PF02765"/>
    </source>
</evidence>
<evidence type="ECO:0000313" key="13">
    <source>
        <dbReference type="Proteomes" id="UP000887226"/>
    </source>
</evidence>
<keyword evidence="13" id="KW-1185">Reference proteome</keyword>
<comment type="caution">
    <text evidence="12">The sequence shown here is derived from an EMBL/GenBank/DDBJ whole genome shotgun (WGS) entry which is preliminary data.</text>
</comment>
<dbReference type="GO" id="GO:0000783">
    <property type="term" value="C:nuclear telomere cap complex"/>
    <property type="evidence" value="ECO:0007669"/>
    <property type="project" value="TreeGrafter"/>
</dbReference>
<keyword evidence="6" id="KW-0779">Telomere</keyword>
<feature type="domain" description="Telomeric single stranded DNA binding POT1/Cdc13" evidence="10">
    <location>
        <begin position="31"/>
        <end position="127"/>
    </location>
</feature>
<dbReference type="AlphaFoldDB" id="A0A9P7Z0I9"/>
<keyword evidence="7" id="KW-0238">DNA-binding</keyword>
<dbReference type="Gene3D" id="2.40.50.140">
    <property type="entry name" value="Nucleic acid-binding proteins"/>
    <property type="match status" value="2"/>
</dbReference>
<dbReference type="InterPro" id="IPR032042">
    <property type="entry name" value="POT1PC"/>
</dbReference>
<keyword evidence="8" id="KW-0539">Nucleus</keyword>
<organism evidence="12 13">
    <name type="scientific">Calycina marina</name>
    <dbReference type="NCBI Taxonomy" id="1763456"/>
    <lineage>
        <taxon>Eukaryota</taxon>
        <taxon>Fungi</taxon>
        <taxon>Dikarya</taxon>
        <taxon>Ascomycota</taxon>
        <taxon>Pezizomycotina</taxon>
        <taxon>Leotiomycetes</taxon>
        <taxon>Helotiales</taxon>
        <taxon>Pezizellaceae</taxon>
        <taxon>Calycina</taxon>
    </lineage>
</organism>
<keyword evidence="5" id="KW-0158">Chromosome</keyword>
<dbReference type="GO" id="GO:0032210">
    <property type="term" value="P:regulation of telomere maintenance via telomerase"/>
    <property type="evidence" value="ECO:0007669"/>
    <property type="project" value="TreeGrafter"/>
</dbReference>
<dbReference type="SUPFAM" id="SSF50249">
    <property type="entry name" value="Nucleic acid-binding proteins"/>
    <property type="match status" value="2"/>
</dbReference>
<dbReference type="OrthoDB" id="2186770at2759"/>
<evidence type="ECO:0000259" key="11">
    <source>
        <dbReference type="Pfam" id="PF16686"/>
    </source>
</evidence>
<evidence type="ECO:0000256" key="8">
    <source>
        <dbReference type="ARBA" id="ARBA00023242"/>
    </source>
</evidence>
<dbReference type="Pfam" id="PF02765">
    <property type="entry name" value="POT1"/>
    <property type="match status" value="1"/>
</dbReference>
<dbReference type="InterPro" id="IPR028389">
    <property type="entry name" value="POT1"/>
</dbReference>
<reference evidence="12" key="1">
    <citation type="journal article" date="2021" name="IMA Fungus">
        <title>Genomic characterization of three marine fungi, including Emericellopsis atlantica sp. nov. with signatures of a generalist lifestyle and marine biomass degradation.</title>
        <authorList>
            <person name="Hagestad O.C."/>
            <person name="Hou L."/>
            <person name="Andersen J.H."/>
            <person name="Hansen E.H."/>
            <person name="Altermark B."/>
            <person name="Li C."/>
            <person name="Kuhnert E."/>
            <person name="Cox R.J."/>
            <person name="Crous P.W."/>
            <person name="Spatafora J.W."/>
            <person name="Lail K."/>
            <person name="Amirebrahimi M."/>
            <person name="Lipzen A."/>
            <person name="Pangilinan J."/>
            <person name="Andreopoulos W."/>
            <person name="Hayes R.D."/>
            <person name="Ng V."/>
            <person name="Grigoriev I.V."/>
            <person name="Jackson S.A."/>
            <person name="Sutton T.D.S."/>
            <person name="Dobson A.D.W."/>
            <person name="Rama T."/>
        </authorList>
    </citation>
    <scope>NUCLEOTIDE SEQUENCE</scope>
    <source>
        <strain evidence="12">TRa3180A</strain>
    </source>
</reference>
<comment type="subcellular location">
    <subcellularLocation>
        <location evidence="2">Chromosome</location>
        <location evidence="2">Telomere</location>
    </subcellularLocation>
    <subcellularLocation>
        <location evidence="1">Nucleus</location>
    </subcellularLocation>
</comment>
<evidence type="ECO:0000256" key="2">
    <source>
        <dbReference type="ARBA" id="ARBA00004574"/>
    </source>
</evidence>
<evidence type="ECO:0000256" key="3">
    <source>
        <dbReference type="ARBA" id="ARBA00008442"/>
    </source>
</evidence>
<evidence type="ECO:0000313" key="12">
    <source>
        <dbReference type="EMBL" id="KAG9243189.1"/>
    </source>
</evidence>
<dbReference type="InterPro" id="IPR012340">
    <property type="entry name" value="NA-bd_OB-fold"/>
</dbReference>
<gene>
    <name evidence="12" type="ORF">BJ878DRAFT_424199</name>
</gene>
<dbReference type="GO" id="GO:0016233">
    <property type="term" value="P:telomere capping"/>
    <property type="evidence" value="ECO:0007669"/>
    <property type="project" value="TreeGrafter"/>
</dbReference>
<dbReference type="PANTHER" id="PTHR14513">
    <property type="entry name" value="PROTECTION OF TELOMERES 1"/>
    <property type="match status" value="1"/>
</dbReference>
<proteinExistence type="inferred from homology"/>
<evidence type="ECO:0000256" key="9">
    <source>
        <dbReference type="SAM" id="MobiDB-lite"/>
    </source>
</evidence>
<feature type="region of interest" description="Disordered" evidence="9">
    <location>
        <begin position="1"/>
        <end position="21"/>
    </location>
</feature>